<dbReference type="Pfam" id="PF25084">
    <property type="entry name" value="LbH_EIF2B"/>
    <property type="match status" value="1"/>
</dbReference>
<comment type="caution">
    <text evidence="12">The sequence shown here is derived from an EMBL/GenBank/DDBJ whole genome shotgun (WGS) entry which is preliminary data.</text>
</comment>
<dbReference type="InterPro" id="IPR005835">
    <property type="entry name" value="NTP_transferase_dom"/>
</dbReference>
<evidence type="ECO:0000256" key="2">
    <source>
        <dbReference type="ARBA" id="ARBA00007878"/>
    </source>
</evidence>
<dbReference type="OrthoDB" id="204013at2759"/>
<dbReference type="EMBL" id="JAFCMP010000246">
    <property type="protein sequence ID" value="KAG5182371.1"/>
    <property type="molecule type" value="Genomic_DNA"/>
</dbReference>
<dbReference type="Gene3D" id="3.90.550.10">
    <property type="entry name" value="Spore Coat Polysaccharide Biosynthesis Protein SpsA, Chain A"/>
    <property type="match status" value="1"/>
</dbReference>
<keyword evidence="3" id="KW-0963">Cytoplasm</keyword>
<proteinExistence type="inferred from homology"/>
<protein>
    <recommendedName>
        <fullName evidence="6">Translation initiation factor eIF2B subunit gamma</fullName>
    </recommendedName>
    <alternativeName>
        <fullName evidence="7">eIF2B GDP-GTP exchange factor subunit gamma</fullName>
    </alternativeName>
</protein>
<gene>
    <name evidence="12" type="ORF">JKP88DRAFT_186258</name>
</gene>
<keyword evidence="5" id="KW-0648">Protein biosynthesis</keyword>
<comment type="similarity">
    <text evidence="2">Belongs to the eIF-2B gamma/epsilon subunits family.</text>
</comment>
<evidence type="ECO:0000259" key="11">
    <source>
        <dbReference type="Pfam" id="PF25084"/>
    </source>
</evidence>
<comment type="subunit">
    <text evidence="9">Component of the translation initiation factor 2B (eIF2B) complex which is a heterodecamer of two sets of five different subunits: alpha, beta, gamma, delta and epsilon. Subunits alpha, beta and delta comprise a regulatory subcomplex and subunits epsilon and gamma comprise a catalytic subcomplex. Within the complex, the hexameric regulatory complex resides at the center, with the two heterodimeric catalytic subcomplexes bound on opposite sides.</text>
</comment>
<dbReference type="PANTHER" id="PTHR45989:SF1">
    <property type="entry name" value="TRANSLATION INITIATION FACTOR EIF-2B SUBUNIT GAMMA"/>
    <property type="match status" value="1"/>
</dbReference>
<evidence type="ECO:0000256" key="8">
    <source>
        <dbReference type="ARBA" id="ARBA00045373"/>
    </source>
</evidence>
<dbReference type="SUPFAM" id="SSF53448">
    <property type="entry name" value="Nucleotide-diphospho-sugar transferases"/>
    <property type="match status" value="1"/>
</dbReference>
<dbReference type="Gene3D" id="2.160.10.10">
    <property type="entry name" value="Hexapeptide repeat proteins"/>
    <property type="match status" value="1"/>
</dbReference>
<feature type="domain" description="EIF2B subunit epsilon/gamma LbH" evidence="11">
    <location>
        <begin position="360"/>
        <end position="430"/>
    </location>
</feature>
<dbReference type="InterPro" id="IPR029044">
    <property type="entry name" value="Nucleotide-diphossugar_trans"/>
</dbReference>
<evidence type="ECO:0000313" key="12">
    <source>
        <dbReference type="EMBL" id="KAG5182371.1"/>
    </source>
</evidence>
<evidence type="ECO:0000256" key="5">
    <source>
        <dbReference type="ARBA" id="ARBA00022917"/>
    </source>
</evidence>
<dbReference type="PANTHER" id="PTHR45989">
    <property type="entry name" value="TRANSLATION INITIATION FACTOR EIF-2B SUBUNIT GAMMA"/>
    <property type="match status" value="1"/>
</dbReference>
<evidence type="ECO:0000313" key="13">
    <source>
        <dbReference type="Proteomes" id="UP000664859"/>
    </source>
</evidence>
<comment type="function">
    <text evidence="8">Acts as a component of the translation initiation factor 2B (eIF2B) complex, which catalyzes the exchange of GDP for GTP on the eukaryotic initiation factor 2 (eIF2) complex gamma subunit. Its guanine nucleotide exchange factor activity is repressed when bound to eIF2 complex phosphorylated on the alpha subunit, thereby limiting the amount of methionyl-initiator methionine tRNA available to the ribosome and consequently global translation is repressed.</text>
</comment>
<keyword evidence="4 12" id="KW-0396">Initiation factor</keyword>
<evidence type="ECO:0000256" key="3">
    <source>
        <dbReference type="ARBA" id="ARBA00022490"/>
    </source>
</evidence>
<comment type="subcellular location">
    <subcellularLocation>
        <location evidence="1">Cytoplasm</location>
        <location evidence="1">Cytosol</location>
    </subcellularLocation>
</comment>
<evidence type="ECO:0000256" key="9">
    <source>
        <dbReference type="ARBA" id="ARBA00046432"/>
    </source>
</evidence>
<evidence type="ECO:0000259" key="10">
    <source>
        <dbReference type="Pfam" id="PF00483"/>
    </source>
</evidence>
<accession>A0A835YVP1</accession>
<dbReference type="AlphaFoldDB" id="A0A835YVP1"/>
<dbReference type="GO" id="GO:0005851">
    <property type="term" value="C:eukaryotic translation initiation factor 2B complex"/>
    <property type="evidence" value="ECO:0007669"/>
    <property type="project" value="TreeGrafter"/>
</dbReference>
<evidence type="ECO:0000256" key="1">
    <source>
        <dbReference type="ARBA" id="ARBA00004514"/>
    </source>
</evidence>
<dbReference type="InterPro" id="IPR056764">
    <property type="entry name" value="LbH_EIF2B3/5"/>
</dbReference>
<evidence type="ECO:0000256" key="6">
    <source>
        <dbReference type="ARBA" id="ARBA00044196"/>
    </source>
</evidence>
<reference evidence="12" key="1">
    <citation type="submission" date="2021-02" db="EMBL/GenBank/DDBJ databases">
        <title>First Annotated Genome of the Yellow-green Alga Tribonema minus.</title>
        <authorList>
            <person name="Mahan K.M."/>
        </authorList>
    </citation>
    <scope>NUCLEOTIDE SEQUENCE</scope>
    <source>
        <strain evidence="12">UTEX B ZZ1240</strain>
    </source>
</reference>
<dbReference type="GO" id="GO:0005085">
    <property type="term" value="F:guanyl-nucleotide exchange factor activity"/>
    <property type="evidence" value="ECO:0007669"/>
    <property type="project" value="TreeGrafter"/>
</dbReference>
<keyword evidence="13" id="KW-1185">Reference proteome</keyword>
<evidence type="ECO:0000256" key="7">
    <source>
        <dbReference type="ARBA" id="ARBA00044229"/>
    </source>
</evidence>
<dbReference type="CDD" id="cd04652">
    <property type="entry name" value="LbH_eIF2B_gamma_C"/>
    <property type="match status" value="1"/>
</dbReference>
<dbReference type="Pfam" id="PF00483">
    <property type="entry name" value="NTP_transferase"/>
    <property type="match status" value="1"/>
</dbReference>
<name>A0A835YVP1_9STRA</name>
<dbReference type="GO" id="GO:0003743">
    <property type="term" value="F:translation initiation factor activity"/>
    <property type="evidence" value="ECO:0007669"/>
    <property type="project" value="UniProtKB-KW"/>
</dbReference>
<dbReference type="Proteomes" id="UP000664859">
    <property type="component" value="Unassembled WGS sequence"/>
</dbReference>
<sequence length="454" mass="48047">MGHPELQAVILACGDGARLYPLTEECPLSLLPVLNRPILQYQLDLLEEAGFHRALVIAAEETSSQVFRFLDEYSGALTLDRVVTDGSLDTADVIRQARDKITGDFVVVPGDLICEKGHLLAAMERHRRRGAALTMVLREEGLEVDKKGKLGRPRRDDEDVDFIGLTPDGRVVMKAPLLDVEEAVRVQKALLRRHTSVSIGTSLMDVGLYVLSQSVLQHLEEHRFIGSLQDELAPALVRRQFAPPLPPAPSRTDQARGRISIIAPAASLGHGAPAPVAADYYNDMINKLNIAKGAPGGVAAAGAGDGGGGVCAVVLRTAADGGGYCRQARTLAQYSGMTKDLLEAQLQAKGGGRVEGLNRKDQTLIGEGCTVGEKVTCKSSVIGRGCTIGARCKINNCVVMEGARIGEACTIQNSVICANAGVGDGCNLNDCQVGTLHAVAAGTKAKGEAFTRSI</sequence>
<dbReference type="GO" id="GO:0002183">
    <property type="term" value="P:cytoplasmic translational initiation"/>
    <property type="evidence" value="ECO:0007669"/>
    <property type="project" value="TreeGrafter"/>
</dbReference>
<evidence type="ECO:0000256" key="4">
    <source>
        <dbReference type="ARBA" id="ARBA00022540"/>
    </source>
</evidence>
<dbReference type="GO" id="GO:0005829">
    <property type="term" value="C:cytosol"/>
    <property type="evidence" value="ECO:0007669"/>
    <property type="project" value="UniProtKB-SubCell"/>
</dbReference>
<dbReference type="InterPro" id="IPR051960">
    <property type="entry name" value="eIF2B_gamma"/>
</dbReference>
<organism evidence="12 13">
    <name type="scientific">Tribonema minus</name>
    <dbReference type="NCBI Taxonomy" id="303371"/>
    <lineage>
        <taxon>Eukaryota</taxon>
        <taxon>Sar</taxon>
        <taxon>Stramenopiles</taxon>
        <taxon>Ochrophyta</taxon>
        <taxon>PX clade</taxon>
        <taxon>Xanthophyceae</taxon>
        <taxon>Tribonematales</taxon>
        <taxon>Tribonemataceae</taxon>
        <taxon>Tribonema</taxon>
    </lineage>
</organism>
<feature type="domain" description="Nucleotidyl transferase" evidence="10">
    <location>
        <begin position="8"/>
        <end position="136"/>
    </location>
</feature>